<sequence>MDSILQRQLATIPACDEPVSMERGGQWKWKGECGTDKTQHGYERATHLPVGKPSIYDDDGAVTDSVDDVLCVSTLSGVSSSSLASFADASRAKKRPRRRLADSPAQSPPASRPPISRYIIAAICEGVNDKTTGPGGAEWRNDNRALCYSAPTPRTSQLYGLSVCVYASPSHLPRSCVERQDGPQATSGNECVDVSGDSKGESPLSNLKYSTSGSGFRLRAVHVAGRRGHCAQTHLDPPSSSQSHSRGWLAPDAAIPTAEDSDGHDGQLVQQRLGGLERFLVTCILCHVYFWSSSKNPLLPNVCNRSAEILLAVSADDAIGLGRNLRLVNSVLSETSCGCARMKKKEHMRGETGRPSALSFFATTQQHQATRSA</sequence>
<protein>
    <submittedName>
        <fullName evidence="2">Uncharacterized protein</fullName>
    </submittedName>
</protein>
<proteinExistence type="predicted"/>
<reference evidence="2" key="1">
    <citation type="submission" date="2014-09" db="EMBL/GenBank/DDBJ databases">
        <title>Genome sequence of the luminous mushroom Mycena chlorophos for searching fungal bioluminescence genes.</title>
        <authorList>
            <person name="Tanaka Y."/>
            <person name="Kasuga D."/>
            <person name="Oba Y."/>
            <person name="Hase S."/>
            <person name="Sato K."/>
            <person name="Oba Y."/>
            <person name="Sakakibara Y."/>
        </authorList>
    </citation>
    <scope>NUCLEOTIDE SEQUENCE</scope>
</reference>
<organism evidence="2 3">
    <name type="scientific">Mycena chlorophos</name>
    <name type="common">Agaric fungus</name>
    <name type="synonym">Agaricus chlorophos</name>
    <dbReference type="NCBI Taxonomy" id="658473"/>
    <lineage>
        <taxon>Eukaryota</taxon>
        <taxon>Fungi</taxon>
        <taxon>Dikarya</taxon>
        <taxon>Basidiomycota</taxon>
        <taxon>Agaricomycotina</taxon>
        <taxon>Agaricomycetes</taxon>
        <taxon>Agaricomycetidae</taxon>
        <taxon>Agaricales</taxon>
        <taxon>Marasmiineae</taxon>
        <taxon>Mycenaceae</taxon>
        <taxon>Mycena</taxon>
    </lineage>
</organism>
<dbReference type="Proteomes" id="UP000815677">
    <property type="component" value="Unassembled WGS sequence"/>
</dbReference>
<name>A0ABQ0LEP5_MYCCL</name>
<gene>
    <name evidence="2" type="ORF">MCHLO_06825</name>
</gene>
<feature type="region of interest" description="Disordered" evidence="1">
    <location>
        <begin position="86"/>
        <end position="113"/>
    </location>
</feature>
<evidence type="ECO:0000313" key="3">
    <source>
        <dbReference type="Proteomes" id="UP000815677"/>
    </source>
</evidence>
<keyword evidence="3" id="KW-1185">Reference proteome</keyword>
<feature type="region of interest" description="Disordered" evidence="1">
    <location>
        <begin position="178"/>
        <end position="206"/>
    </location>
</feature>
<evidence type="ECO:0000313" key="2">
    <source>
        <dbReference type="EMBL" id="GAT49516.1"/>
    </source>
</evidence>
<evidence type="ECO:0000256" key="1">
    <source>
        <dbReference type="SAM" id="MobiDB-lite"/>
    </source>
</evidence>
<accession>A0ABQ0LEP5</accession>
<dbReference type="EMBL" id="DF845562">
    <property type="protein sequence ID" value="GAT49516.1"/>
    <property type="molecule type" value="Genomic_DNA"/>
</dbReference>